<sequence>MDHSDREPLWNIDRIAAYLDIPKWTLYGWRKKKYGPRAIRMGRHLRYDPADVIAWKEQQKDAEGLDVGN</sequence>
<dbReference type="Gene3D" id="1.10.10.10">
    <property type="entry name" value="Winged helix-like DNA-binding domain superfamily/Winged helix DNA-binding domain"/>
    <property type="match status" value="1"/>
</dbReference>
<proteinExistence type="predicted"/>
<dbReference type="InterPro" id="IPR041657">
    <property type="entry name" value="HTH_17"/>
</dbReference>
<dbReference type="InterPro" id="IPR036388">
    <property type="entry name" value="WH-like_DNA-bd_sf"/>
</dbReference>
<organism evidence="2 3">
    <name type="scientific">Kribbella lupini</name>
    <dbReference type="NCBI Taxonomy" id="291602"/>
    <lineage>
        <taxon>Bacteria</taxon>
        <taxon>Bacillati</taxon>
        <taxon>Actinomycetota</taxon>
        <taxon>Actinomycetes</taxon>
        <taxon>Propionibacteriales</taxon>
        <taxon>Kribbellaceae</taxon>
        <taxon>Kribbella</taxon>
    </lineage>
</organism>
<name>A0ABP4NC22_9ACTN</name>
<dbReference type="EMBL" id="BAAANC010000005">
    <property type="protein sequence ID" value="GAA1559387.1"/>
    <property type="molecule type" value="Genomic_DNA"/>
</dbReference>
<dbReference type="Pfam" id="PF12728">
    <property type="entry name" value="HTH_17"/>
    <property type="match status" value="1"/>
</dbReference>
<evidence type="ECO:0000313" key="3">
    <source>
        <dbReference type="Proteomes" id="UP001500363"/>
    </source>
</evidence>
<dbReference type="RefSeq" id="WP_344183044.1">
    <property type="nucleotide sequence ID" value="NZ_BAAANC010000005.1"/>
</dbReference>
<protein>
    <recommendedName>
        <fullName evidence="1">Helix-turn-helix domain-containing protein</fullName>
    </recommendedName>
</protein>
<evidence type="ECO:0000313" key="2">
    <source>
        <dbReference type="EMBL" id="GAA1559387.1"/>
    </source>
</evidence>
<accession>A0ABP4NC22</accession>
<gene>
    <name evidence="2" type="ORF">GCM10009741_75520</name>
</gene>
<feature type="domain" description="Helix-turn-helix" evidence="1">
    <location>
        <begin position="15"/>
        <end position="59"/>
    </location>
</feature>
<dbReference type="SUPFAM" id="SSF46955">
    <property type="entry name" value="Putative DNA-binding domain"/>
    <property type="match status" value="1"/>
</dbReference>
<comment type="caution">
    <text evidence="2">The sequence shown here is derived from an EMBL/GenBank/DDBJ whole genome shotgun (WGS) entry which is preliminary data.</text>
</comment>
<reference evidence="3" key="1">
    <citation type="journal article" date="2019" name="Int. J. Syst. Evol. Microbiol.">
        <title>The Global Catalogue of Microorganisms (GCM) 10K type strain sequencing project: providing services to taxonomists for standard genome sequencing and annotation.</title>
        <authorList>
            <consortium name="The Broad Institute Genomics Platform"/>
            <consortium name="The Broad Institute Genome Sequencing Center for Infectious Disease"/>
            <person name="Wu L."/>
            <person name="Ma J."/>
        </authorList>
    </citation>
    <scope>NUCLEOTIDE SEQUENCE [LARGE SCALE GENOMIC DNA]</scope>
    <source>
        <strain evidence="3">JCM 14303</strain>
    </source>
</reference>
<dbReference type="InterPro" id="IPR009061">
    <property type="entry name" value="DNA-bd_dom_put_sf"/>
</dbReference>
<keyword evidence="3" id="KW-1185">Reference proteome</keyword>
<dbReference type="Proteomes" id="UP001500363">
    <property type="component" value="Unassembled WGS sequence"/>
</dbReference>
<evidence type="ECO:0000259" key="1">
    <source>
        <dbReference type="Pfam" id="PF12728"/>
    </source>
</evidence>